<sequence length="671" mass="71787">MRVQVHGGSLWGEIPPPLLPVDSVLQSIAPLLTRNPTLVEQVLSCCCSIHRQVLLPHDSQKQQQKQDGEKAPSESHATQASAAAAPTTASERHAESTTIAAAHSSNNERSGWEGGNSNTNGSNDTSSIVPRQFYPSSIFVGPKAGYLFGRGSKGIGYYYCSSNTDGSSGSNGEGGGRSWQCADKSFQDVLLKQSQEAQQQQREWRHLSEVEDGLGSHLEKPSFPFVVTADRLLYILTQLVSLFPHMLPLLLKPLLLSSSIATASNGAKMESCVFLKQHCQQQVVQHYQPEHKLYMDTSPPWPFRSSFPELLRCTGSDFLNLLASMGSSNAELRLVLLRHVVALLHAARGPTSAVTPGESSGNAAADAIEALKGGEELDVGTVSVLTGLLQRLLDGNDPPSNRSGRLAADAAGEIANSAVEGQQVARVIPSLSTKEQRGLRELLAGLLLQLNLQAEDSSFVASCIIRCLLHLTSNPNATLSEELVDTEGEEDDEEDDDLELVIDGGSDSGDDLGDRDSIEEEVENDDEEADSETGLPLVTREDGRKGTDDEENEGVSSSRGTFLAAGQLPHEIDLESDNRTLPLAADDRLLVAGEERGEIDYLDGAEDDELDGVDIVDGLHALGEAASQEPLLGHPYLQEFDVASSGRESRQPRSAPRSVGLGQGSGGFGAC</sequence>
<dbReference type="AlphaFoldDB" id="A0A1D3CQY5"/>
<name>A0A1D3CQY5_9EIME</name>
<dbReference type="Proteomes" id="UP000095192">
    <property type="component" value="Unassembled WGS sequence"/>
</dbReference>
<protein>
    <submittedName>
        <fullName evidence="2">Uba ts-n domain-containing protein</fullName>
    </submittedName>
</protein>
<proteinExistence type="predicted"/>
<feature type="region of interest" description="Disordered" evidence="1">
    <location>
        <begin position="642"/>
        <end position="671"/>
    </location>
</feature>
<feature type="region of interest" description="Disordered" evidence="1">
    <location>
        <begin position="58"/>
        <end position="128"/>
    </location>
</feature>
<evidence type="ECO:0000313" key="3">
    <source>
        <dbReference type="Proteomes" id="UP000095192"/>
    </source>
</evidence>
<feature type="compositionally biased region" description="Polar residues" evidence="1">
    <location>
        <begin position="96"/>
        <end position="109"/>
    </location>
</feature>
<feature type="compositionally biased region" description="Basic and acidic residues" evidence="1">
    <location>
        <begin position="58"/>
        <end position="73"/>
    </location>
</feature>
<evidence type="ECO:0000313" key="2">
    <source>
        <dbReference type="EMBL" id="OEH73599.1"/>
    </source>
</evidence>
<organism evidence="2 3">
    <name type="scientific">Cyclospora cayetanensis</name>
    <dbReference type="NCBI Taxonomy" id="88456"/>
    <lineage>
        <taxon>Eukaryota</taxon>
        <taxon>Sar</taxon>
        <taxon>Alveolata</taxon>
        <taxon>Apicomplexa</taxon>
        <taxon>Conoidasida</taxon>
        <taxon>Coccidia</taxon>
        <taxon>Eucoccidiorida</taxon>
        <taxon>Eimeriorina</taxon>
        <taxon>Eimeriidae</taxon>
        <taxon>Cyclospora</taxon>
    </lineage>
</organism>
<reference evidence="2 3" key="1">
    <citation type="journal article" date="2016" name="BMC Genomics">
        <title>Comparative genomics reveals Cyclospora cayetanensis possesses coccidia-like metabolism and invasion components but unique surface antigens.</title>
        <authorList>
            <person name="Liu S."/>
            <person name="Wang L."/>
            <person name="Zheng H."/>
            <person name="Xu Z."/>
            <person name="Roellig D.M."/>
            <person name="Li N."/>
            <person name="Frace M.A."/>
            <person name="Tang K."/>
            <person name="Arrowood M.J."/>
            <person name="Moss D.M."/>
            <person name="Zhang L."/>
            <person name="Feng Y."/>
            <person name="Xiao L."/>
        </authorList>
    </citation>
    <scope>NUCLEOTIDE SEQUENCE [LARGE SCALE GENOMIC DNA]</scope>
    <source>
        <strain evidence="2 3">CHN_HEN01</strain>
    </source>
</reference>
<dbReference type="VEuPathDB" id="ToxoDB:cyc_00016"/>
<comment type="caution">
    <text evidence="2">The sequence shown here is derived from an EMBL/GenBank/DDBJ whole genome shotgun (WGS) entry which is preliminary data.</text>
</comment>
<gene>
    <name evidence="2" type="ORF">cyc_00016</name>
</gene>
<feature type="compositionally biased region" description="Acidic residues" evidence="1">
    <location>
        <begin position="508"/>
        <end position="531"/>
    </location>
</feature>
<dbReference type="InParanoid" id="A0A1D3CQY5"/>
<feature type="compositionally biased region" description="Low complexity" evidence="1">
    <location>
        <begin position="75"/>
        <end position="89"/>
    </location>
</feature>
<feature type="compositionally biased region" description="Low complexity" evidence="1">
    <location>
        <begin position="115"/>
        <end position="127"/>
    </location>
</feature>
<accession>A0A1D3CQY5</accession>
<evidence type="ECO:0000256" key="1">
    <source>
        <dbReference type="SAM" id="MobiDB-lite"/>
    </source>
</evidence>
<feature type="compositionally biased region" description="Gly residues" evidence="1">
    <location>
        <begin position="661"/>
        <end position="671"/>
    </location>
</feature>
<feature type="region of interest" description="Disordered" evidence="1">
    <location>
        <begin position="482"/>
        <end position="561"/>
    </location>
</feature>
<feature type="compositionally biased region" description="Acidic residues" evidence="1">
    <location>
        <begin position="482"/>
        <end position="500"/>
    </location>
</feature>
<keyword evidence="3" id="KW-1185">Reference proteome</keyword>
<dbReference type="EMBL" id="JROU02002276">
    <property type="protein sequence ID" value="OEH73599.1"/>
    <property type="molecule type" value="Genomic_DNA"/>
</dbReference>